<gene>
    <name evidence="2" type="ORF">Pan181_23680</name>
</gene>
<evidence type="ECO:0000313" key="3">
    <source>
        <dbReference type="Proteomes" id="UP000315750"/>
    </source>
</evidence>
<proteinExistence type="predicted"/>
<evidence type="ECO:0000256" key="1">
    <source>
        <dbReference type="SAM" id="MobiDB-lite"/>
    </source>
</evidence>
<dbReference type="EMBL" id="CP036278">
    <property type="protein sequence ID" value="QDU56164.1"/>
    <property type="molecule type" value="Genomic_DNA"/>
</dbReference>
<organism evidence="2 3">
    <name type="scientific">Aeoliella mucimassa</name>
    <dbReference type="NCBI Taxonomy" id="2527972"/>
    <lineage>
        <taxon>Bacteria</taxon>
        <taxon>Pseudomonadati</taxon>
        <taxon>Planctomycetota</taxon>
        <taxon>Planctomycetia</taxon>
        <taxon>Pirellulales</taxon>
        <taxon>Lacipirellulaceae</taxon>
        <taxon>Aeoliella</taxon>
    </lineage>
</organism>
<reference evidence="2 3" key="1">
    <citation type="submission" date="2019-02" db="EMBL/GenBank/DDBJ databases">
        <title>Deep-cultivation of Planctomycetes and their phenomic and genomic characterization uncovers novel biology.</title>
        <authorList>
            <person name="Wiegand S."/>
            <person name="Jogler M."/>
            <person name="Boedeker C."/>
            <person name="Pinto D."/>
            <person name="Vollmers J."/>
            <person name="Rivas-Marin E."/>
            <person name="Kohn T."/>
            <person name="Peeters S.H."/>
            <person name="Heuer A."/>
            <person name="Rast P."/>
            <person name="Oberbeckmann S."/>
            <person name="Bunk B."/>
            <person name="Jeske O."/>
            <person name="Meyerdierks A."/>
            <person name="Storesund J.E."/>
            <person name="Kallscheuer N."/>
            <person name="Luecker S."/>
            <person name="Lage O.M."/>
            <person name="Pohl T."/>
            <person name="Merkel B.J."/>
            <person name="Hornburger P."/>
            <person name="Mueller R.-W."/>
            <person name="Bruemmer F."/>
            <person name="Labrenz M."/>
            <person name="Spormann A.M."/>
            <person name="Op den Camp H."/>
            <person name="Overmann J."/>
            <person name="Amann R."/>
            <person name="Jetten M.S.M."/>
            <person name="Mascher T."/>
            <person name="Medema M.H."/>
            <person name="Devos D.P."/>
            <person name="Kaster A.-K."/>
            <person name="Ovreas L."/>
            <person name="Rohde M."/>
            <person name="Galperin M.Y."/>
            <person name="Jogler C."/>
        </authorList>
    </citation>
    <scope>NUCLEOTIDE SEQUENCE [LARGE SCALE GENOMIC DNA]</scope>
    <source>
        <strain evidence="2 3">Pan181</strain>
    </source>
</reference>
<protein>
    <submittedName>
        <fullName evidence="2">Uncharacterized protein</fullName>
    </submittedName>
</protein>
<dbReference type="Proteomes" id="UP000315750">
    <property type="component" value="Chromosome"/>
</dbReference>
<evidence type="ECO:0000313" key="2">
    <source>
        <dbReference type="EMBL" id="QDU56164.1"/>
    </source>
</evidence>
<name>A0A518AN64_9BACT</name>
<feature type="compositionally biased region" description="Basic residues" evidence="1">
    <location>
        <begin position="236"/>
        <end position="246"/>
    </location>
</feature>
<accession>A0A518AN64</accession>
<dbReference type="AlphaFoldDB" id="A0A518AN64"/>
<keyword evidence="3" id="KW-1185">Reference proteome</keyword>
<dbReference type="RefSeq" id="WP_145246913.1">
    <property type="nucleotide sequence ID" value="NZ_CP036278.1"/>
</dbReference>
<dbReference type="KEGG" id="amuc:Pan181_23680"/>
<sequence>MAKKATPKPKMRVVTQAGEKYDTIPFHDGYLVGRPYSESGTLDELLDKREWIARIICHDFADQEVTSADDSADYTIELDGKLRRFQLFHGFRIDLRTPDYDTRKHREKRRRFIRLQTLCMAYTNAAIAVGCYETLQGECVNRSSVIEMLADSCLTFGQQWSQFVQWDAAFAKMSERGKANISSLNECYTGQHGKYQPAVESLMADGTSYTKATERVADVFNVSARTVQRNTENPRPRHGSRHRKKM</sequence>
<feature type="region of interest" description="Disordered" evidence="1">
    <location>
        <begin position="225"/>
        <end position="246"/>
    </location>
</feature>